<organism evidence="1 2">
    <name type="scientific">Pistacia integerrima</name>
    <dbReference type="NCBI Taxonomy" id="434235"/>
    <lineage>
        <taxon>Eukaryota</taxon>
        <taxon>Viridiplantae</taxon>
        <taxon>Streptophyta</taxon>
        <taxon>Embryophyta</taxon>
        <taxon>Tracheophyta</taxon>
        <taxon>Spermatophyta</taxon>
        <taxon>Magnoliopsida</taxon>
        <taxon>eudicotyledons</taxon>
        <taxon>Gunneridae</taxon>
        <taxon>Pentapetalae</taxon>
        <taxon>rosids</taxon>
        <taxon>malvids</taxon>
        <taxon>Sapindales</taxon>
        <taxon>Anacardiaceae</taxon>
        <taxon>Pistacia</taxon>
    </lineage>
</organism>
<accession>A0ACC0XYW8</accession>
<reference evidence="2" key="1">
    <citation type="journal article" date="2023" name="G3 (Bethesda)">
        <title>Genome assembly and association tests identify interacting loci associated with vigor, precocity, and sex in interspecific pistachio rootstocks.</title>
        <authorList>
            <person name="Palmer W."/>
            <person name="Jacygrad E."/>
            <person name="Sagayaradj S."/>
            <person name="Cavanaugh K."/>
            <person name="Han R."/>
            <person name="Bertier L."/>
            <person name="Beede B."/>
            <person name="Kafkas S."/>
            <person name="Golino D."/>
            <person name="Preece J."/>
            <person name="Michelmore R."/>
        </authorList>
    </citation>
    <scope>NUCLEOTIDE SEQUENCE [LARGE SCALE GENOMIC DNA]</scope>
</reference>
<proteinExistence type="predicted"/>
<sequence>MVNRKRSFSDSCSNMENATSSILEASQLRAPAHRRSASDSLSPGLGLITPGVGDNFTQGEYQLQPYSSGDDTTSHEFNHNNEISENSSFPSEKSPSSRHGMITLVSDLSSETDKIEKRSRGFCDSGIDSKNIKRALANRESAQRCQLRKKEYIDKLKREIDAKEARLSMMASQVYYYKTRCKILKMKNNEMKDERAGLEYEKFSKQAESRVLMEELKALGLAYMLKRGK</sequence>
<evidence type="ECO:0000313" key="2">
    <source>
        <dbReference type="Proteomes" id="UP001163603"/>
    </source>
</evidence>
<name>A0ACC0XYW8_9ROSI</name>
<dbReference type="EMBL" id="CM047744">
    <property type="protein sequence ID" value="KAJ0027140.1"/>
    <property type="molecule type" value="Genomic_DNA"/>
</dbReference>
<evidence type="ECO:0000313" key="1">
    <source>
        <dbReference type="EMBL" id="KAJ0027140.1"/>
    </source>
</evidence>
<comment type="caution">
    <text evidence="1">The sequence shown here is derived from an EMBL/GenBank/DDBJ whole genome shotgun (WGS) entry which is preliminary data.</text>
</comment>
<protein>
    <submittedName>
        <fullName evidence="1">Uncharacterized protein</fullName>
    </submittedName>
</protein>
<dbReference type="Proteomes" id="UP001163603">
    <property type="component" value="Chromosome 9"/>
</dbReference>
<keyword evidence="2" id="KW-1185">Reference proteome</keyword>
<gene>
    <name evidence="1" type="ORF">Pint_34917</name>
</gene>